<dbReference type="STRING" id="1123231.SAMN02745189_02479"/>
<reference evidence="1 2" key="1">
    <citation type="submission" date="2016-11" db="EMBL/GenBank/DDBJ databases">
        <authorList>
            <person name="Jaros S."/>
            <person name="Januszkiewicz K."/>
            <person name="Wedrychowicz H."/>
        </authorList>
    </citation>
    <scope>NUCLEOTIDE SEQUENCE [LARGE SCALE GENOMIC DNA]</scope>
    <source>
        <strain evidence="1 2">DSM 16010</strain>
    </source>
</reference>
<name>A0A1M7K927_9BACL</name>
<dbReference type="AlphaFoldDB" id="A0A1M7K927"/>
<proteinExistence type="predicted"/>
<gene>
    <name evidence="1" type="ORF">SAMN02745189_02479</name>
</gene>
<organism evidence="1 2">
    <name type="scientific">Lacicoccus alkaliphilus DSM 16010</name>
    <dbReference type="NCBI Taxonomy" id="1123231"/>
    <lineage>
        <taxon>Bacteria</taxon>
        <taxon>Bacillati</taxon>
        <taxon>Bacillota</taxon>
        <taxon>Bacilli</taxon>
        <taxon>Bacillales</taxon>
        <taxon>Salinicoccaceae</taxon>
        <taxon>Lacicoccus</taxon>
    </lineage>
</organism>
<evidence type="ECO:0000313" key="1">
    <source>
        <dbReference type="EMBL" id="SHM61738.1"/>
    </source>
</evidence>
<dbReference type="Proteomes" id="UP000184206">
    <property type="component" value="Unassembled WGS sequence"/>
</dbReference>
<sequence length="95" mass="10344">MMIFQNKTRARESLPLFAPGFLFSEQAEANAAHLHLKSHSSEQAEANAALPYKNPAVNEQVRSAAGSPIGYQSSIFVRNFGPSLVTTTVCSFWAT</sequence>
<accession>A0A1M7K927</accession>
<evidence type="ECO:0000313" key="2">
    <source>
        <dbReference type="Proteomes" id="UP000184206"/>
    </source>
</evidence>
<keyword evidence="2" id="KW-1185">Reference proteome</keyword>
<protein>
    <submittedName>
        <fullName evidence="1">Uncharacterized protein</fullName>
    </submittedName>
</protein>
<dbReference type="EMBL" id="FRCF01000016">
    <property type="protein sequence ID" value="SHM61738.1"/>
    <property type="molecule type" value="Genomic_DNA"/>
</dbReference>